<dbReference type="AlphaFoldDB" id="A0A348AHY3"/>
<evidence type="ECO:0000256" key="11">
    <source>
        <dbReference type="SAM" id="SignalP"/>
    </source>
</evidence>
<evidence type="ECO:0000259" key="12">
    <source>
        <dbReference type="Pfam" id="PF00593"/>
    </source>
</evidence>
<name>A0A348AHY3_9FIRM</name>
<feature type="signal peptide" evidence="11">
    <location>
        <begin position="1"/>
        <end position="24"/>
    </location>
</feature>
<keyword evidence="2 8" id="KW-0813">Transport</keyword>
<evidence type="ECO:0000256" key="7">
    <source>
        <dbReference type="ARBA" id="ARBA00023237"/>
    </source>
</evidence>
<dbReference type="Pfam" id="PF07715">
    <property type="entry name" value="Plug"/>
    <property type="match status" value="1"/>
</dbReference>
<evidence type="ECO:0000256" key="9">
    <source>
        <dbReference type="RuleBase" id="RU003357"/>
    </source>
</evidence>
<evidence type="ECO:0000256" key="5">
    <source>
        <dbReference type="ARBA" id="ARBA00023077"/>
    </source>
</evidence>
<protein>
    <submittedName>
        <fullName evidence="14">Vitamin B12/cobalamin outer membrane transporter</fullName>
    </submittedName>
</protein>
<keyword evidence="3 8" id="KW-1134">Transmembrane beta strand</keyword>
<proteinExistence type="inferred from homology"/>
<dbReference type="PANTHER" id="PTHR30069">
    <property type="entry name" value="TONB-DEPENDENT OUTER MEMBRANE RECEPTOR"/>
    <property type="match status" value="1"/>
</dbReference>
<dbReference type="Proteomes" id="UP000276437">
    <property type="component" value="Chromosome"/>
</dbReference>
<dbReference type="Pfam" id="PF00593">
    <property type="entry name" value="TonB_dep_Rec_b-barrel"/>
    <property type="match status" value="1"/>
</dbReference>
<dbReference type="Gene3D" id="2.40.170.20">
    <property type="entry name" value="TonB-dependent receptor, beta-barrel domain"/>
    <property type="match status" value="1"/>
</dbReference>
<keyword evidence="6 8" id="KW-0472">Membrane</keyword>
<evidence type="ECO:0000256" key="3">
    <source>
        <dbReference type="ARBA" id="ARBA00022452"/>
    </source>
</evidence>
<comment type="subcellular location">
    <subcellularLocation>
        <location evidence="1 8">Cell outer membrane</location>
        <topology evidence="1 8">Multi-pass membrane protein</topology>
    </subcellularLocation>
</comment>
<dbReference type="OrthoDB" id="9759247at2"/>
<feature type="domain" description="TonB-dependent receptor plug" evidence="13">
    <location>
        <begin position="62"/>
        <end position="149"/>
    </location>
</feature>
<dbReference type="InterPro" id="IPR037066">
    <property type="entry name" value="Plug_dom_sf"/>
</dbReference>
<dbReference type="PANTHER" id="PTHR30069:SF49">
    <property type="entry name" value="OUTER MEMBRANE PROTEIN C"/>
    <property type="match status" value="1"/>
</dbReference>
<evidence type="ECO:0000256" key="6">
    <source>
        <dbReference type="ARBA" id="ARBA00023136"/>
    </source>
</evidence>
<evidence type="ECO:0000256" key="2">
    <source>
        <dbReference type="ARBA" id="ARBA00022448"/>
    </source>
</evidence>
<dbReference type="NCBIfam" id="TIGR01778">
    <property type="entry name" value="TonB-copper"/>
    <property type="match status" value="1"/>
</dbReference>
<dbReference type="GO" id="GO:0015344">
    <property type="term" value="F:siderophore uptake transmembrane transporter activity"/>
    <property type="evidence" value="ECO:0007669"/>
    <property type="project" value="TreeGrafter"/>
</dbReference>
<dbReference type="PROSITE" id="PS52016">
    <property type="entry name" value="TONB_DEPENDENT_REC_3"/>
    <property type="match status" value="1"/>
</dbReference>
<sequence length="655" mass="71391">MKKVRSLVVSSLLLISANTQPALAAEEEKAAFTLDEVVVTAPAVSDPLTVETDPRSPRQPVPAADGGGYLKSIPGFSVVRQGGTGGDPVFRGLGGTRLNVLLDGTYQFGACPGRMDPTTSYVFPETYSKITVLKGPETVKYGGGNVAGTVLFERETERFDQPGVRVNSSVLFGSKGRDDELLDVTAGDAKGYVRIIKTRSHADDYTDGSGNKVHSFYTRQSLTGIFGWTPDANTLYEFTADTSDAEAAYGGRSMDGPQFDRNDYSFKFSKQNLSPVISNLEFKAYHNYVDHVMDNYSLRPAGMTPMAMEVDRTTNGARLAADLILGKSTTATIGLDYQKNEHASRMAMAMTGTPVYSTGMVRDLTFTNYGVFSEFKHQLNNNSRLLAGLRIDSLDVKNEKTAAEDHNRTYGAFLRYEYNHPNAPVTSYIGIGHAQRPADYWERRTNFYLSPEKNTQLDTGLIYRSGKLNTSLAVFYADINDFILFKNANSSAKTAENVDASLYGGEIDVAYSLNKNWTATASLAYVHGNNDSDHKPLAQIPPLEGTLGLKYNHEKVEAGLLWRGVQAQTRYDLNSGSEIGYDLGASGGFGILSANVAYKAGKEVTVAAGVDNIFDKNYAEFISRSGASIPALGIASSFRVNEPGRTIWVKASYKY</sequence>
<dbReference type="InterPro" id="IPR010100">
    <property type="entry name" value="TonB-dep_Cu_rcpt"/>
</dbReference>
<dbReference type="SUPFAM" id="SSF56935">
    <property type="entry name" value="Porins"/>
    <property type="match status" value="1"/>
</dbReference>
<dbReference type="InterPro" id="IPR036942">
    <property type="entry name" value="Beta-barrel_TonB_sf"/>
</dbReference>
<dbReference type="GO" id="GO:0009279">
    <property type="term" value="C:cell outer membrane"/>
    <property type="evidence" value="ECO:0007669"/>
    <property type="project" value="UniProtKB-SubCell"/>
</dbReference>
<keyword evidence="4 8" id="KW-0812">Transmembrane</keyword>
<feature type="chain" id="PRO_5016831516" evidence="11">
    <location>
        <begin position="25"/>
        <end position="655"/>
    </location>
</feature>
<gene>
    <name evidence="14" type="ORF">MAMMFC1_01342</name>
</gene>
<keyword evidence="11" id="KW-0732">Signal</keyword>
<keyword evidence="5 9" id="KW-0798">TonB box</keyword>
<dbReference type="EMBL" id="AP018449">
    <property type="protein sequence ID" value="BBB90681.1"/>
    <property type="molecule type" value="Genomic_DNA"/>
</dbReference>
<evidence type="ECO:0000256" key="1">
    <source>
        <dbReference type="ARBA" id="ARBA00004571"/>
    </source>
</evidence>
<evidence type="ECO:0000256" key="10">
    <source>
        <dbReference type="SAM" id="MobiDB-lite"/>
    </source>
</evidence>
<feature type="region of interest" description="Disordered" evidence="10">
    <location>
        <begin position="45"/>
        <end position="64"/>
    </location>
</feature>
<comment type="similarity">
    <text evidence="8 9">Belongs to the TonB-dependent receptor family.</text>
</comment>
<dbReference type="InterPro" id="IPR000531">
    <property type="entry name" value="Beta-barrel_TonB"/>
</dbReference>
<dbReference type="InterPro" id="IPR012910">
    <property type="entry name" value="Plug_dom"/>
</dbReference>
<evidence type="ECO:0000313" key="14">
    <source>
        <dbReference type="EMBL" id="BBB90681.1"/>
    </source>
</evidence>
<dbReference type="InterPro" id="IPR039426">
    <property type="entry name" value="TonB-dep_rcpt-like"/>
</dbReference>
<dbReference type="Gene3D" id="2.170.130.10">
    <property type="entry name" value="TonB-dependent receptor, plug domain"/>
    <property type="match status" value="1"/>
</dbReference>
<feature type="domain" description="TonB-dependent receptor-like beta-barrel" evidence="12">
    <location>
        <begin position="203"/>
        <end position="613"/>
    </location>
</feature>
<evidence type="ECO:0000256" key="8">
    <source>
        <dbReference type="PROSITE-ProRule" id="PRU01360"/>
    </source>
</evidence>
<keyword evidence="15" id="KW-1185">Reference proteome</keyword>
<dbReference type="KEGG" id="mana:MAMMFC1_01342"/>
<evidence type="ECO:0000259" key="13">
    <source>
        <dbReference type="Pfam" id="PF07715"/>
    </source>
</evidence>
<accession>A0A348AHY3</accession>
<keyword evidence="7 8" id="KW-0998">Cell outer membrane</keyword>
<dbReference type="RefSeq" id="WP_126307538.1">
    <property type="nucleotide sequence ID" value="NZ_DAINIT010000006.1"/>
</dbReference>
<organism evidence="14 15">
    <name type="scientific">Methylomusa anaerophila</name>
    <dbReference type="NCBI Taxonomy" id="1930071"/>
    <lineage>
        <taxon>Bacteria</taxon>
        <taxon>Bacillati</taxon>
        <taxon>Bacillota</taxon>
        <taxon>Negativicutes</taxon>
        <taxon>Selenomonadales</taxon>
        <taxon>Sporomusaceae</taxon>
        <taxon>Methylomusa</taxon>
    </lineage>
</organism>
<dbReference type="GO" id="GO:0044718">
    <property type="term" value="P:siderophore transmembrane transport"/>
    <property type="evidence" value="ECO:0007669"/>
    <property type="project" value="TreeGrafter"/>
</dbReference>
<evidence type="ECO:0000256" key="4">
    <source>
        <dbReference type="ARBA" id="ARBA00022692"/>
    </source>
</evidence>
<evidence type="ECO:0000313" key="15">
    <source>
        <dbReference type="Proteomes" id="UP000276437"/>
    </source>
</evidence>
<dbReference type="CDD" id="cd01347">
    <property type="entry name" value="ligand_gated_channel"/>
    <property type="match status" value="1"/>
</dbReference>
<reference evidence="14 15" key="1">
    <citation type="journal article" date="2018" name="Int. J. Syst. Evol. Microbiol.">
        <title>Methylomusa anaerophila gen. nov., sp. nov., an anaerobic methanol-utilizing bacterium isolated from a microbial fuel cell.</title>
        <authorList>
            <person name="Amano N."/>
            <person name="Yamamuro A."/>
            <person name="Miyahara M."/>
            <person name="Kouzuma A."/>
            <person name="Abe T."/>
            <person name="Watanabe K."/>
        </authorList>
    </citation>
    <scope>NUCLEOTIDE SEQUENCE [LARGE SCALE GENOMIC DNA]</scope>
    <source>
        <strain evidence="14 15">MMFC1</strain>
    </source>
</reference>